<name>A0A167IER1_CALVF</name>
<dbReference type="EMBL" id="KV417309">
    <property type="protein sequence ID" value="KZO92576.1"/>
    <property type="molecule type" value="Genomic_DNA"/>
</dbReference>
<evidence type="ECO:0000259" key="2">
    <source>
        <dbReference type="Pfam" id="PF00501"/>
    </source>
</evidence>
<dbReference type="Gene3D" id="3.40.50.12780">
    <property type="entry name" value="N-terminal domain of ligase-like"/>
    <property type="match status" value="1"/>
</dbReference>
<keyword evidence="1" id="KW-0472">Membrane</keyword>
<protein>
    <submittedName>
        <fullName evidence="4">Acetyl-CoA synthetase-like protein</fullName>
    </submittedName>
</protein>
<dbReference type="Pfam" id="PF00501">
    <property type="entry name" value="AMP-binding"/>
    <property type="match status" value="1"/>
</dbReference>
<feature type="transmembrane region" description="Helical" evidence="1">
    <location>
        <begin position="275"/>
        <end position="297"/>
    </location>
</feature>
<feature type="domain" description="AMP-dependent synthetase/ligase" evidence="2">
    <location>
        <begin position="42"/>
        <end position="430"/>
    </location>
</feature>
<dbReference type="PANTHER" id="PTHR24096:SF422">
    <property type="entry name" value="BCDNA.GH02901"/>
    <property type="match status" value="1"/>
</dbReference>
<dbReference type="OrthoDB" id="6509636at2759"/>
<reference evidence="4 5" key="1">
    <citation type="journal article" date="2016" name="Mol. Biol. Evol.">
        <title>Comparative Genomics of Early-Diverging Mushroom-Forming Fungi Provides Insights into the Origins of Lignocellulose Decay Capabilities.</title>
        <authorList>
            <person name="Nagy L.G."/>
            <person name="Riley R."/>
            <person name="Tritt A."/>
            <person name="Adam C."/>
            <person name="Daum C."/>
            <person name="Floudas D."/>
            <person name="Sun H."/>
            <person name="Yadav J.S."/>
            <person name="Pangilinan J."/>
            <person name="Larsson K.H."/>
            <person name="Matsuura K."/>
            <person name="Barry K."/>
            <person name="Labutti K."/>
            <person name="Kuo R."/>
            <person name="Ohm R.A."/>
            <person name="Bhattacharya S.S."/>
            <person name="Shirouzu T."/>
            <person name="Yoshinaga Y."/>
            <person name="Martin F.M."/>
            <person name="Grigoriev I.V."/>
            <person name="Hibbett D.S."/>
        </authorList>
    </citation>
    <scope>NUCLEOTIDE SEQUENCE [LARGE SCALE GENOMIC DNA]</scope>
    <source>
        <strain evidence="4 5">TUFC12733</strain>
    </source>
</reference>
<evidence type="ECO:0000256" key="1">
    <source>
        <dbReference type="SAM" id="Phobius"/>
    </source>
</evidence>
<accession>A0A167IER1</accession>
<dbReference type="AlphaFoldDB" id="A0A167IER1"/>
<feature type="domain" description="AMP-binding enzyme C-terminal" evidence="3">
    <location>
        <begin position="486"/>
        <end position="578"/>
    </location>
</feature>
<evidence type="ECO:0000259" key="3">
    <source>
        <dbReference type="Pfam" id="PF13193"/>
    </source>
</evidence>
<dbReference type="GO" id="GO:0016405">
    <property type="term" value="F:CoA-ligase activity"/>
    <property type="evidence" value="ECO:0007669"/>
    <property type="project" value="TreeGrafter"/>
</dbReference>
<dbReference type="Proteomes" id="UP000076738">
    <property type="component" value="Unassembled WGS sequence"/>
</dbReference>
<evidence type="ECO:0000313" key="4">
    <source>
        <dbReference type="EMBL" id="KZO92576.1"/>
    </source>
</evidence>
<dbReference type="STRING" id="1330018.A0A167IER1"/>
<dbReference type="PANTHER" id="PTHR24096">
    <property type="entry name" value="LONG-CHAIN-FATTY-ACID--COA LIGASE"/>
    <property type="match status" value="1"/>
</dbReference>
<dbReference type="InterPro" id="IPR000873">
    <property type="entry name" value="AMP-dep_synth/lig_dom"/>
</dbReference>
<dbReference type="SUPFAM" id="SSF56801">
    <property type="entry name" value="Acetyl-CoA synthetase-like"/>
    <property type="match status" value="1"/>
</dbReference>
<organism evidence="4 5">
    <name type="scientific">Calocera viscosa (strain TUFC12733)</name>
    <dbReference type="NCBI Taxonomy" id="1330018"/>
    <lineage>
        <taxon>Eukaryota</taxon>
        <taxon>Fungi</taxon>
        <taxon>Dikarya</taxon>
        <taxon>Basidiomycota</taxon>
        <taxon>Agaricomycotina</taxon>
        <taxon>Dacrymycetes</taxon>
        <taxon>Dacrymycetales</taxon>
        <taxon>Dacrymycetaceae</taxon>
        <taxon>Calocera</taxon>
    </lineage>
</organism>
<keyword evidence="5" id="KW-1185">Reference proteome</keyword>
<feature type="transmembrane region" description="Helical" evidence="1">
    <location>
        <begin position="317"/>
        <end position="336"/>
    </location>
</feature>
<dbReference type="Gene3D" id="3.30.300.30">
    <property type="match status" value="1"/>
</dbReference>
<dbReference type="PROSITE" id="PS00455">
    <property type="entry name" value="AMP_BINDING"/>
    <property type="match status" value="1"/>
</dbReference>
<sequence>MPEFHSNVVQPHSYPTDLTIPQFLLDEASHPLRPRRLPCHAWLVDDATGRSYGLEELRERVECLAKAIKARWNIEPGDVACLFSENHIDYPIAVWALHRLGAVVSCANPSYTAGELEYQLKETSARILFASPSSLHVALAAAAAANLFSQDNIVVFAPPQPAFSVQCCFRPVRPLDGYRAEHLTLPTVEQLVTEGWDLDKNYTELRGSGVGDRVALLSFSSGTTGLPKAIAIAHKNVIADVMQVVAHARVNEKGFKPEERFACPGDAALGALPLYHIYGFAVNLHVVLFCGMSYVVVPKFNLQKALQTIVRHRVTHLYLVPPMVVMLVNSPIVMTYDLSCVRFTMVAAAPLSTEVTGKFKSLLPNVRMGQAFGMTETASLISQFELQKESINGSAGTLLPDTIARIVKEDGELAGYDEPGELWVKGPQAAGICYSNNAPASGETFLPEGWVRTGDKALMRPDGNLVVVDRLKEMIKVNGYQVAPAELEDHLVVHPFVQDVGVVGVPDDRRGEVPLAFVVLSPAGLQAVAGEKGQPDAEGEEPVKRALEGWVQAHKARYKWVEGGVVLVDTVSKNPSGKILRRLLREKAKGVVEARREGRVG</sequence>
<dbReference type="InterPro" id="IPR042099">
    <property type="entry name" value="ANL_N_sf"/>
</dbReference>
<dbReference type="InterPro" id="IPR045851">
    <property type="entry name" value="AMP-bd_C_sf"/>
</dbReference>
<proteinExistence type="predicted"/>
<gene>
    <name evidence="4" type="ORF">CALVIDRAFT_303037</name>
</gene>
<dbReference type="InterPro" id="IPR025110">
    <property type="entry name" value="AMP-bd_C"/>
</dbReference>
<keyword evidence="1" id="KW-0812">Transmembrane</keyword>
<keyword evidence="1" id="KW-1133">Transmembrane helix</keyword>
<dbReference type="InterPro" id="IPR020845">
    <property type="entry name" value="AMP-binding_CS"/>
</dbReference>
<evidence type="ECO:0000313" key="5">
    <source>
        <dbReference type="Proteomes" id="UP000076738"/>
    </source>
</evidence>
<dbReference type="Pfam" id="PF13193">
    <property type="entry name" value="AMP-binding_C"/>
    <property type="match status" value="1"/>
</dbReference>